<feature type="chain" id="PRO_5006911500" evidence="1">
    <location>
        <begin position="23"/>
        <end position="160"/>
    </location>
</feature>
<evidence type="ECO:0000313" key="3">
    <source>
        <dbReference type="Proteomes" id="UP000054742"/>
    </source>
</evidence>
<name>A0A0W0S0T0_9GAMM</name>
<dbReference type="AlphaFoldDB" id="A0A0W0S0T0"/>
<keyword evidence="1" id="KW-0732">Signal</keyword>
<sequence length="160" mass="18368">MKKIHCYHFVLVCALMLPSASGFPIVHHYYVTFPASQVLEWTEETLMSTLTAGNHEDVSEAANVRQHYMSAAWWPIQNFFRDKLQIIQGRQLLLHPEPITPPMIIATRDCQAGSCWQVRQAFIIPELRNRLDFNVLVVTADPSHESPFLIQTLEMGVTDY</sequence>
<reference evidence="2 3" key="1">
    <citation type="submission" date="2015-11" db="EMBL/GenBank/DDBJ databases">
        <title>Genomic analysis of 38 Legionella species identifies large and diverse effector repertoires.</title>
        <authorList>
            <person name="Burstein D."/>
            <person name="Amaro F."/>
            <person name="Zusman T."/>
            <person name="Lifshitz Z."/>
            <person name="Cohen O."/>
            <person name="Gilbert J.A."/>
            <person name="Pupko T."/>
            <person name="Shuman H.A."/>
            <person name="Segal G."/>
        </authorList>
    </citation>
    <scope>NUCLEOTIDE SEQUENCE [LARGE SCALE GENOMIC DNA]</scope>
    <source>
        <strain evidence="2 3">ATCC 43878</strain>
    </source>
</reference>
<dbReference type="EMBL" id="LNXV01000036">
    <property type="protein sequence ID" value="KTC77103.1"/>
    <property type="molecule type" value="Genomic_DNA"/>
</dbReference>
<dbReference type="RefSeq" id="WP_058443148.1">
    <property type="nucleotide sequence ID" value="NZ_CAAAHU010000008.1"/>
</dbReference>
<evidence type="ECO:0000313" key="2">
    <source>
        <dbReference type="EMBL" id="KTC77103.1"/>
    </source>
</evidence>
<keyword evidence="3" id="KW-1185">Reference proteome</keyword>
<gene>
    <name evidence="2" type="ORF">Lbru_3210</name>
</gene>
<evidence type="ECO:0000256" key="1">
    <source>
        <dbReference type="SAM" id="SignalP"/>
    </source>
</evidence>
<dbReference type="Proteomes" id="UP000054742">
    <property type="component" value="Unassembled WGS sequence"/>
</dbReference>
<protein>
    <submittedName>
        <fullName evidence="2">Uncharacterized protein</fullName>
    </submittedName>
</protein>
<dbReference type="PATRIC" id="fig|29422.6.peg.3392"/>
<dbReference type="OrthoDB" id="5643754at2"/>
<accession>A0A0W0S0T0</accession>
<proteinExistence type="predicted"/>
<comment type="caution">
    <text evidence="2">The sequence shown here is derived from an EMBL/GenBank/DDBJ whole genome shotgun (WGS) entry which is preliminary data.</text>
</comment>
<feature type="signal peptide" evidence="1">
    <location>
        <begin position="1"/>
        <end position="22"/>
    </location>
</feature>
<organism evidence="2 3">
    <name type="scientific">Legionella brunensis</name>
    <dbReference type="NCBI Taxonomy" id="29422"/>
    <lineage>
        <taxon>Bacteria</taxon>
        <taxon>Pseudomonadati</taxon>
        <taxon>Pseudomonadota</taxon>
        <taxon>Gammaproteobacteria</taxon>
        <taxon>Legionellales</taxon>
        <taxon>Legionellaceae</taxon>
        <taxon>Legionella</taxon>
    </lineage>
</organism>